<dbReference type="Proteomes" id="UP001596496">
    <property type="component" value="Unassembled WGS sequence"/>
</dbReference>
<keyword evidence="3" id="KW-1185">Reference proteome</keyword>
<dbReference type="RefSeq" id="WP_380824391.1">
    <property type="nucleotide sequence ID" value="NZ_JBHTCG010000002.1"/>
</dbReference>
<sequence>MTSFSFRACFDGVVPPTAADPSALGTPPFRAVSYCEPFRAASGYGWYLYPPVDCYIKWDGAAFHWLMENADDWMPLTTIAAQTLIRLTGAEPTDDAFLGLPVFSTPPEPGLLQIWTGLVAVTPPEWSLLVRGVPNLPGSITYEVQDGILETGWWHGPVLGNLRFRRTDEVVQLSRRMPLFAVQPVPCAAYQGKLLRQTEFVPVSDESRAETAKMISDAFSVRDDDSPGGYRREVSRRRRA</sequence>
<name>A0ABW2P2R4_9ACTN</name>
<feature type="compositionally biased region" description="Basic and acidic residues" evidence="1">
    <location>
        <begin position="220"/>
        <end position="233"/>
    </location>
</feature>
<evidence type="ECO:0000313" key="3">
    <source>
        <dbReference type="Proteomes" id="UP001596496"/>
    </source>
</evidence>
<evidence type="ECO:0000256" key="1">
    <source>
        <dbReference type="SAM" id="MobiDB-lite"/>
    </source>
</evidence>
<comment type="caution">
    <text evidence="2">The sequence shown here is derived from an EMBL/GenBank/DDBJ whole genome shotgun (WGS) entry which is preliminary data.</text>
</comment>
<dbReference type="EMBL" id="JBHTCG010000002">
    <property type="protein sequence ID" value="MFC7381466.1"/>
    <property type="molecule type" value="Genomic_DNA"/>
</dbReference>
<accession>A0ABW2P2R4</accession>
<evidence type="ECO:0008006" key="4">
    <source>
        <dbReference type="Google" id="ProtNLM"/>
    </source>
</evidence>
<feature type="region of interest" description="Disordered" evidence="1">
    <location>
        <begin position="220"/>
        <end position="240"/>
    </location>
</feature>
<organism evidence="2 3">
    <name type="scientific">Sphaerisporangium rhizosphaerae</name>
    <dbReference type="NCBI Taxonomy" id="2269375"/>
    <lineage>
        <taxon>Bacteria</taxon>
        <taxon>Bacillati</taxon>
        <taxon>Actinomycetota</taxon>
        <taxon>Actinomycetes</taxon>
        <taxon>Streptosporangiales</taxon>
        <taxon>Streptosporangiaceae</taxon>
        <taxon>Sphaerisporangium</taxon>
    </lineage>
</organism>
<evidence type="ECO:0000313" key="2">
    <source>
        <dbReference type="EMBL" id="MFC7381466.1"/>
    </source>
</evidence>
<protein>
    <recommendedName>
        <fullName evidence="4">DUF317 domain-containing protein</fullName>
    </recommendedName>
</protein>
<gene>
    <name evidence="2" type="ORF">ACFQSB_04545</name>
</gene>
<reference evidence="3" key="1">
    <citation type="journal article" date="2019" name="Int. J. Syst. Evol. Microbiol.">
        <title>The Global Catalogue of Microorganisms (GCM) 10K type strain sequencing project: providing services to taxonomists for standard genome sequencing and annotation.</title>
        <authorList>
            <consortium name="The Broad Institute Genomics Platform"/>
            <consortium name="The Broad Institute Genome Sequencing Center for Infectious Disease"/>
            <person name="Wu L."/>
            <person name="Ma J."/>
        </authorList>
    </citation>
    <scope>NUCLEOTIDE SEQUENCE [LARGE SCALE GENOMIC DNA]</scope>
    <source>
        <strain evidence="3">CECT 7649</strain>
    </source>
</reference>
<proteinExistence type="predicted"/>